<organism evidence="3 4">
    <name type="scientific">Nocardioides malaquae</name>
    <dbReference type="NCBI Taxonomy" id="2773426"/>
    <lineage>
        <taxon>Bacteria</taxon>
        <taxon>Bacillati</taxon>
        <taxon>Actinomycetota</taxon>
        <taxon>Actinomycetes</taxon>
        <taxon>Propionibacteriales</taxon>
        <taxon>Nocardioidaceae</taxon>
        <taxon>Nocardioides</taxon>
    </lineage>
</organism>
<sequence length="162" mass="17678">MTPTRQRRPHERSSQVTKPEQEPASPSDDGTPRRPGLHLPPGADALVHATSSLVAWLAHAGEAGARAVVPEAVVSPVEQWVTAMRQFAEGAPTVGEELRILTQEIHAKRLTIQAMTAELTVLDAQLEVLERVLAPVEAWSEQLDALRNALLRDTEQSPPDPR</sequence>
<evidence type="ECO:0000313" key="3">
    <source>
        <dbReference type="EMBL" id="MBE7325734.1"/>
    </source>
</evidence>
<dbReference type="RefSeq" id="WP_193639059.1">
    <property type="nucleotide sequence ID" value="NZ_JADCSA010000015.1"/>
</dbReference>
<feature type="coiled-coil region" evidence="1">
    <location>
        <begin position="112"/>
        <end position="156"/>
    </location>
</feature>
<dbReference type="Proteomes" id="UP000756387">
    <property type="component" value="Unassembled WGS sequence"/>
</dbReference>
<dbReference type="EMBL" id="JADCSA010000015">
    <property type="protein sequence ID" value="MBE7325734.1"/>
    <property type="molecule type" value="Genomic_DNA"/>
</dbReference>
<reference evidence="3 4" key="1">
    <citation type="submission" date="2020-10" db="EMBL/GenBank/DDBJ databases">
        <title>Nocardioides sp. isolated from sludge.</title>
        <authorList>
            <person name="Zhang X."/>
        </authorList>
    </citation>
    <scope>NUCLEOTIDE SEQUENCE [LARGE SCALE GENOMIC DNA]</scope>
    <source>
        <strain evidence="3 4">Y6</strain>
    </source>
</reference>
<keyword evidence="4" id="KW-1185">Reference proteome</keyword>
<evidence type="ECO:0000256" key="2">
    <source>
        <dbReference type="SAM" id="MobiDB-lite"/>
    </source>
</evidence>
<name>A0ABR9RVY1_9ACTN</name>
<protein>
    <submittedName>
        <fullName evidence="3">Uncharacterized protein</fullName>
    </submittedName>
</protein>
<keyword evidence="1" id="KW-0175">Coiled coil</keyword>
<gene>
    <name evidence="3" type="ORF">IEQ44_13860</name>
</gene>
<feature type="compositionally biased region" description="Basic residues" evidence="2">
    <location>
        <begin position="1"/>
        <end position="10"/>
    </location>
</feature>
<evidence type="ECO:0000256" key="1">
    <source>
        <dbReference type="SAM" id="Coils"/>
    </source>
</evidence>
<evidence type="ECO:0000313" key="4">
    <source>
        <dbReference type="Proteomes" id="UP000756387"/>
    </source>
</evidence>
<comment type="caution">
    <text evidence="3">The sequence shown here is derived from an EMBL/GenBank/DDBJ whole genome shotgun (WGS) entry which is preliminary data.</text>
</comment>
<accession>A0ABR9RVY1</accession>
<feature type="region of interest" description="Disordered" evidence="2">
    <location>
        <begin position="1"/>
        <end position="42"/>
    </location>
</feature>
<proteinExistence type="predicted"/>